<keyword evidence="2 5" id="KW-0808">Transferase</keyword>
<dbReference type="Proteomes" id="UP001494902">
    <property type="component" value="Unassembled WGS sequence"/>
</dbReference>
<evidence type="ECO:0000256" key="2">
    <source>
        <dbReference type="ARBA" id="ARBA00022679"/>
    </source>
</evidence>
<dbReference type="Pfam" id="PF00534">
    <property type="entry name" value="Glycos_transf_1"/>
    <property type="match status" value="1"/>
</dbReference>
<dbReference type="EC" id="2.4.-.-" evidence="5"/>
<keyword evidence="6" id="KW-1185">Reference proteome</keyword>
<dbReference type="GO" id="GO:0016757">
    <property type="term" value="F:glycosyltransferase activity"/>
    <property type="evidence" value="ECO:0007669"/>
    <property type="project" value="UniProtKB-KW"/>
</dbReference>
<dbReference type="SUPFAM" id="SSF53756">
    <property type="entry name" value="UDP-Glycosyltransferase/glycogen phosphorylase"/>
    <property type="match status" value="1"/>
</dbReference>
<dbReference type="PANTHER" id="PTHR12526">
    <property type="entry name" value="GLYCOSYLTRANSFERASE"/>
    <property type="match status" value="1"/>
</dbReference>
<keyword evidence="1 5" id="KW-0328">Glycosyltransferase</keyword>
<comment type="caution">
    <text evidence="5">The sequence shown here is derived from an EMBL/GenBank/DDBJ whole genome shotgun (WGS) entry which is preliminary data.</text>
</comment>
<dbReference type="RefSeq" id="WP_349300483.1">
    <property type="nucleotide sequence ID" value="NZ_JBEDNQ010000010.1"/>
</dbReference>
<feature type="domain" description="Glycosyltransferase subfamily 4-like N-terminal" evidence="4">
    <location>
        <begin position="20"/>
        <end position="177"/>
    </location>
</feature>
<sequence>MSARIALIASARYPIREPFPGGLEAHTAGLASRLRDRGHDVTVFGAPGSDPDLRVREMAPLPAISGAARSDVGMPPEWFLAEHHSYLELLLGLSREHGRYDVVHNNSLHYLPLALADVLDAPVLTTLHTPPTPWLESAVRLGDPRRLRFAAVSDHTARAWAPTGARATVVRNGVDTATWGYGAGGGVPVWSGRIVPEKGPVEAIRAARLAGTGLRLAGPCPDRAFFSSQVAPLLGDGISYLGHLDHRTLAGLVGDASVAVVSPCWDEPYGLVVAEALACGTPIAGFARGALPEIVDPCCGVLATPGDVHGLADAIRAASRLSRTDARRHAETTCSVEVMLDGYERLYRAPAAA</sequence>
<dbReference type="PANTHER" id="PTHR12526:SF595">
    <property type="entry name" value="BLL5217 PROTEIN"/>
    <property type="match status" value="1"/>
</dbReference>
<evidence type="ECO:0000259" key="4">
    <source>
        <dbReference type="Pfam" id="PF13439"/>
    </source>
</evidence>
<reference evidence="5 6" key="1">
    <citation type="submission" date="2024-03" db="EMBL/GenBank/DDBJ databases">
        <title>Draft genome sequence of Pseudonocardia nematodicida JCM 31783.</title>
        <authorList>
            <person name="Butdee W."/>
            <person name="Duangmal K."/>
        </authorList>
    </citation>
    <scope>NUCLEOTIDE SEQUENCE [LARGE SCALE GENOMIC DNA]</scope>
    <source>
        <strain evidence="5 6">JCM 31783</strain>
    </source>
</reference>
<dbReference type="Pfam" id="PF13439">
    <property type="entry name" value="Glyco_transf_4"/>
    <property type="match status" value="1"/>
</dbReference>
<protein>
    <submittedName>
        <fullName evidence="5">Glycosyltransferase</fullName>
        <ecNumber evidence="5">2.4.-.-</ecNumber>
    </submittedName>
</protein>
<feature type="domain" description="Glycosyl transferase family 1" evidence="3">
    <location>
        <begin position="191"/>
        <end position="322"/>
    </location>
</feature>
<proteinExistence type="predicted"/>
<evidence type="ECO:0000313" key="5">
    <source>
        <dbReference type="EMBL" id="MEQ3553415.1"/>
    </source>
</evidence>
<evidence type="ECO:0000313" key="6">
    <source>
        <dbReference type="Proteomes" id="UP001494902"/>
    </source>
</evidence>
<evidence type="ECO:0000256" key="1">
    <source>
        <dbReference type="ARBA" id="ARBA00022676"/>
    </source>
</evidence>
<name>A0ABV1KG20_9PSEU</name>
<evidence type="ECO:0000259" key="3">
    <source>
        <dbReference type="Pfam" id="PF00534"/>
    </source>
</evidence>
<dbReference type="InterPro" id="IPR001296">
    <property type="entry name" value="Glyco_trans_1"/>
</dbReference>
<dbReference type="EMBL" id="JBEDNQ010000010">
    <property type="protein sequence ID" value="MEQ3553415.1"/>
    <property type="molecule type" value="Genomic_DNA"/>
</dbReference>
<dbReference type="Gene3D" id="3.40.50.2000">
    <property type="entry name" value="Glycogen Phosphorylase B"/>
    <property type="match status" value="2"/>
</dbReference>
<dbReference type="InterPro" id="IPR028098">
    <property type="entry name" value="Glyco_trans_4-like_N"/>
</dbReference>
<organism evidence="5 6">
    <name type="scientific">Pseudonocardia nematodicida</name>
    <dbReference type="NCBI Taxonomy" id="1206997"/>
    <lineage>
        <taxon>Bacteria</taxon>
        <taxon>Bacillati</taxon>
        <taxon>Actinomycetota</taxon>
        <taxon>Actinomycetes</taxon>
        <taxon>Pseudonocardiales</taxon>
        <taxon>Pseudonocardiaceae</taxon>
        <taxon>Pseudonocardia</taxon>
    </lineage>
</organism>
<accession>A0ABV1KG20</accession>
<gene>
    <name evidence="5" type="ORF">WIS52_23335</name>
</gene>